<organism evidence="1 2">
    <name type="scientific">Clathrus columnatus</name>
    <dbReference type="NCBI Taxonomy" id="1419009"/>
    <lineage>
        <taxon>Eukaryota</taxon>
        <taxon>Fungi</taxon>
        <taxon>Dikarya</taxon>
        <taxon>Basidiomycota</taxon>
        <taxon>Agaricomycotina</taxon>
        <taxon>Agaricomycetes</taxon>
        <taxon>Phallomycetidae</taxon>
        <taxon>Phallales</taxon>
        <taxon>Clathraceae</taxon>
        <taxon>Clathrus</taxon>
    </lineage>
</organism>
<protein>
    <submittedName>
        <fullName evidence="1">Uncharacterized protein</fullName>
    </submittedName>
</protein>
<dbReference type="Proteomes" id="UP001050691">
    <property type="component" value="Unassembled WGS sequence"/>
</dbReference>
<name>A0AAV5AIV6_9AGAM</name>
<accession>A0AAV5AIV6</accession>
<sequence length="99" mass="10869">MSIEPGVYIIHPENAPGQSLLIGPVIGIFPPPDVPVRVGDKLIEPWVLKRAEGNTFNVFAGKGKPNDYKWVNEDKALFVSALRKPDNFRFEPAGNGLVT</sequence>
<keyword evidence="2" id="KW-1185">Reference proteome</keyword>
<gene>
    <name evidence="1" type="ORF">Clacol_007697</name>
</gene>
<proteinExistence type="predicted"/>
<comment type="caution">
    <text evidence="1">The sequence shown here is derived from an EMBL/GenBank/DDBJ whole genome shotgun (WGS) entry which is preliminary data.</text>
</comment>
<reference evidence="1" key="1">
    <citation type="submission" date="2021-10" db="EMBL/GenBank/DDBJ databases">
        <title>De novo Genome Assembly of Clathrus columnatus (Basidiomycota, Fungi) Using Illumina and Nanopore Sequence Data.</title>
        <authorList>
            <person name="Ogiso-Tanaka E."/>
            <person name="Itagaki H."/>
            <person name="Hosoya T."/>
            <person name="Hosaka K."/>
        </authorList>
    </citation>
    <scope>NUCLEOTIDE SEQUENCE</scope>
    <source>
        <strain evidence="1">MO-923</strain>
    </source>
</reference>
<dbReference type="EMBL" id="BPWL01000008">
    <property type="protein sequence ID" value="GJJ13443.1"/>
    <property type="molecule type" value="Genomic_DNA"/>
</dbReference>
<dbReference type="AlphaFoldDB" id="A0AAV5AIV6"/>
<evidence type="ECO:0000313" key="1">
    <source>
        <dbReference type="EMBL" id="GJJ13443.1"/>
    </source>
</evidence>
<evidence type="ECO:0000313" key="2">
    <source>
        <dbReference type="Proteomes" id="UP001050691"/>
    </source>
</evidence>